<keyword evidence="3" id="KW-1185">Reference proteome</keyword>
<dbReference type="InterPro" id="IPR016181">
    <property type="entry name" value="Acyl_CoA_acyltransferase"/>
</dbReference>
<gene>
    <name evidence="2" type="ORF">EOD42_01865</name>
</gene>
<protein>
    <submittedName>
        <fullName evidence="2">N-acetyltransferase</fullName>
    </submittedName>
</protein>
<dbReference type="PROSITE" id="PS51186">
    <property type="entry name" value="GNAT"/>
    <property type="match status" value="1"/>
</dbReference>
<evidence type="ECO:0000259" key="1">
    <source>
        <dbReference type="PROSITE" id="PS51186"/>
    </source>
</evidence>
<evidence type="ECO:0000313" key="3">
    <source>
        <dbReference type="Proteomes" id="UP000282957"/>
    </source>
</evidence>
<organism evidence="2 3">
    <name type="scientific">Rhodovarius crocodyli</name>
    <dbReference type="NCBI Taxonomy" id="1979269"/>
    <lineage>
        <taxon>Bacteria</taxon>
        <taxon>Pseudomonadati</taxon>
        <taxon>Pseudomonadota</taxon>
        <taxon>Alphaproteobacteria</taxon>
        <taxon>Acetobacterales</taxon>
        <taxon>Roseomonadaceae</taxon>
        <taxon>Rhodovarius</taxon>
    </lineage>
</organism>
<dbReference type="AlphaFoldDB" id="A0A437MMN8"/>
<dbReference type="CDD" id="cd04301">
    <property type="entry name" value="NAT_SF"/>
    <property type="match status" value="1"/>
</dbReference>
<feature type="domain" description="N-acetyltransferase" evidence="1">
    <location>
        <begin position="16"/>
        <end position="177"/>
    </location>
</feature>
<dbReference type="InterPro" id="IPR000182">
    <property type="entry name" value="GNAT_dom"/>
</dbReference>
<dbReference type="PANTHER" id="PTHR43441:SF2">
    <property type="entry name" value="FAMILY ACETYLTRANSFERASE, PUTATIVE (AFU_ORTHOLOGUE AFUA_7G00850)-RELATED"/>
    <property type="match status" value="1"/>
</dbReference>
<dbReference type="GO" id="GO:0008999">
    <property type="term" value="F:protein-N-terminal-alanine acetyltransferase activity"/>
    <property type="evidence" value="ECO:0007669"/>
    <property type="project" value="TreeGrafter"/>
</dbReference>
<dbReference type="SUPFAM" id="SSF55729">
    <property type="entry name" value="Acyl-CoA N-acyltransferases (Nat)"/>
    <property type="match status" value="1"/>
</dbReference>
<dbReference type="OrthoDB" id="6293260at2"/>
<dbReference type="GO" id="GO:0005737">
    <property type="term" value="C:cytoplasm"/>
    <property type="evidence" value="ECO:0007669"/>
    <property type="project" value="TreeGrafter"/>
</dbReference>
<dbReference type="PANTHER" id="PTHR43441">
    <property type="entry name" value="RIBOSOMAL-PROTEIN-SERINE ACETYLTRANSFERASE"/>
    <property type="match status" value="1"/>
</dbReference>
<dbReference type="RefSeq" id="WP_127785366.1">
    <property type="nucleotide sequence ID" value="NZ_SACL01000001.1"/>
</dbReference>
<comment type="caution">
    <text evidence="2">The sequence shown here is derived from an EMBL/GenBank/DDBJ whole genome shotgun (WGS) entry which is preliminary data.</text>
</comment>
<evidence type="ECO:0000313" key="2">
    <source>
        <dbReference type="EMBL" id="RVT98886.1"/>
    </source>
</evidence>
<keyword evidence="2" id="KW-0808">Transferase</keyword>
<sequence length="185" mass="20697">MSNEAPPIPEYRTPRLCLLPLTLDDAAGLHRAYGDAAAMRFWDAPPSPDLAETARRIGQSLGASPVWHACWAVMQDGRFLGMVNYHARQPWNRRLAVGWILVPEAQGHGYMQEAMAALIDHCFEVLEAHRIEAEIEPENARSLALARRLGFSREGLLRDRLQVGGTPRSIEMWALLRPDRVAALP</sequence>
<accession>A0A437MMN8</accession>
<dbReference type="GO" id="GO:1990189">
    <property type="term" value="F:protein N-terminal-serine acetyltransferase activity"/>
    <property type="evidence" value="ECO:0007669"/>
    <property type="project" value="TreeGrafter"/>
</dbReference>
<dbReference type="InterPro" id="IPR051908">
    <property type="entry name" value="Ribosomal_N-acetyltransferase"/>
</dbReference>
<proteinExistence type="predicted"/>
<dbReference type="Pfam" id="PF13302">
    <property type="entry name" value="Acetyltransf_3"/>
    <property type="match status" value="1"/>
</dbReference>
<reference evidence="2 3" key="1">
    <citation type="submission" date="2019-01" db="EMBL/GenBank/DDBJ databases">
        <authorList>
            <person name="Chen W.-M."/>
        </authorList>
    </citation>
    <scope>NUCLEOTIDE SEQUENCE [LARGE SCALE GENOMIC DNA]</scope>
    <source>
        <strain evidence="2 3">CCP-6</strain>
    </source>
</reference>
<dbReference type="Proteomes" id="UP000282957">
    <property type="component" value="Unassembled WGS sequence"/>
</dbReference>
<name>A0A437MMN8_9PROT</name>
<dbReference type="Gene3D" id="3.40.630.30">
    <property type="match status" value="1"/>
</dbReference>
<dbReference type="EMBL" id="SACL01000001">
    <property type="protein sequence ID" value="RVT98886.1"/>
    <property type="molecule type" value="Genomic_DNA"/>
</dbReference>